<evidence type="ECO:0000313" key="2">
    <source>
        <dbReference type="EMBL" id="VUG16438.1"/>
    </source>
</evidence>
<dbReference type="SUPFAM" id="SSF55120">
    <property type="entry name" value="Pseudouridine synthase"/>
    <property type="match status" value="1"/>
</dbReference>
<dbReference type="InterPro" id="IPR050188">
    <property type="entry name" value="RluA_PseudoU_synthase"/>
</dbReference>
<dbReference type="Proteomes" id="UP000478008">
    <property type="component" value="Unassembled WGS sequence"/>
</dbReference>
<dbReference type="InterPro" id="IPR020103">
    <property type="entry name" value="PsdUridine_synth_cat_dom_sf"/>
</dbReference>
<feature type="domain" description="Pseudouridine synthase RsuA/RluA-like" evidence="1">
    <location>
        <begin position="161"/>
        <end position="310"/>
    </location>
</feature>
<proteinExistence type="predicted"/>
<reference evidence="2 3" key="1">
    <citation type="submission" date="2019-07" db="EMBL/GenBank/DDBJ databases">
        <authorList>
            <person name="Friedrich A."/>
            <person name="Schacherer J."/>
        </authorList>
    </citation>
    <scope>NUCLEOTIDE SEQUENCE [LARGE SCALE GENOMIC DNA]</scope>
</reference>
<dbReference type="EMBL" id="CABFWN010000001">
    <property type="protein sequence ID" value="VUG16438.1"/>
    <property type="molecule type" value="Genomic_DNA"/>
</dbReference>
<name>A0A7D9CV63_DEKBR</name>
<evidence type="ECO:0000313" key="3">
    <source>
        <dbReference type="Proteomes" id="UP000478008"/>
    </source>
</evidence>
<sequence length="427" mass="49620">MHGVSKIVGILRDLSLSHAKKKIKKNLSYLDFMRKHLTGVLLEATLKMHRYFIAKGLRFVNPYYHEYIANARLRWFGRSCFEVYSSEFKNLPSDHYYREIMDGRMKLIKNPNSKKYHKIFEGRQLIRGVKIDPGDKIIHREHVHEPPVSANLPETIYEDQNYIVVNKPTGIPVHPVGTYYYNTLQQILYALRPDIKELYPIHRLDKVTSGVQMFGKNHEATARFKELIKEGYAQKTYLALVKGMFTSLGEEPVTCKDPVVYIYGSRKSVNQFSPATTVLKSIVYDKEKDESLVECKPLTGFSHQIRIHLRNLGFPIVDDTLYLNKYSAVFRNRNEVTEEYLNTIYDISRMNRAKEECNAEEQKHKCSDCGMILYKNPNLESLSIKLHSWKYSMTDILAHKTYEFKTAPPIWASMKLANAQSNPCTQS</sequence>
<keyword evidence="3" id="KW-1185">Reference proteome</keyword>
<dbReference type="PANTHER" id="PTHR21600:SF40">
    <property type="entry name" value="PSEUDOURIDYLATE SYNTHASE RPUSD2"/>
    <property type="match status" value="1"/>
</dbReference>
<dbReference type="GO" id="GO:0009982">
    <property type="term" value="F:pseudouridine synthase activity"/>
    <property type="evidence" value="ECO:0007669"/>
    <property type="project" value="InterPro"/>
</dbReference>
<dbReference type="GO" id="GO:0000455">
    <property type="term" value="P:enzyme-directed rRNA pseudouridine synthesis"/>
    <property type="evidence" value="ECO:0007669"/>
    <property type="project" value="TreeGrafter"/>
</dbReference>
<dbReference type="InterPro" id="IPR006145">
    <property type="entry name" value="PsdUridine_synth_RsuA/RluA"/>
</dbReference>
<evidence type="ECO:0000259" key="1">
    <source>
        <dbReference type="Pfam" id="PF00849"/>
    </source>
</evidence>
<dbReference type="PANTHER" id="PTHR21600">
    <property type="entry name" value="MITOCHONDRIAL RNA PSEUDOURIDINE SYNTHASE"/>
    <property type="match status" value="1"/>
</dbReference>
<accession>A0A7D9CV63</accession>
<organism evidence="2 3">
    <name type="scientific">Dekkera bruxellensis</name>
    <name type="common">Brettanomyces custersii</name>
    <dbReference type="NCBI Taxonomy" id="5007"/>
    <lineage>
        <taxon>Eukaryota</taxon>
        <taxon>Fungi</taxon>
        <taxon>Dikarya</taxon>
        <taxon>Ascomycota</taxon>
        <taxon>Saccharomycotina</taxon>
        <taxon>Pichiomycetes</taxon>
        <taxon>Pichiales</taxon>
        <taxon>Pichiaceae</taxon>
        <taxon>Brettanomyces</taxon>
    </lineage>
</organism>
<gene>
    <name evidence="2" type="ORF">DEBR0S1_16798G</name>
</gene>
<dbReference type="Pfam" id="PF00849">
    <property type="entry name" value="PseudoU_synth_2"/>
    <property type="match status" value="1"/>
</dbReference>
<dbReference type="AlphaFoldDB" id="A0A7D9CV63"/>
<dbReference type="Gene3D" id="3.30.2350.10">
    <property type="entry name" value="Pseudouridine synthase"/>
    <property type="match status" value="1"/>
</dbReference>
<protein>
    <submittedName>
        <fullName evidence="2">DEBR0S1_16798g1_1</fullName>
    </submittedName>
</protein>
<dbReference type="GO" id="GO:0003723">
    <property type="term" value="F:RNA binding"/>
    <property type="evidence" value="ECO:0007669"/>
    <property type="project" value="InterPro"/>
</dbReference>